<dbReference type="FunFam" id="3.30.300.130:FF:000001">
    <property type="entry name" value="NFU1 iron-sulfur cluster scaffold"/>
    <property type="match status" value="1"/>
</dbReference>
<dbReference type="AlphaFoldDB" id="A0A420WEV0"/>
<dbReference type="Proteomes" id="UP000282211">
    <property type="component" value="Unassembled WGS sequence"/>
</dbReference>
<name>A0A420WEV0_9PROT</name>
<dbReference type="GO" id="GO:0051536">
    <property type="term" value="F:iron-sulfur cluster binding"/>
    <property type="evidence" value="ECO:0007669"/>
    <property type="project" value="InterPro"/>
</dbReference>
<dbReference type="PANTHER" id="PTHR11178:SF1">
    <property type="entry name" value="NFU1 IRON-SULFUR CLUSTER SCAFFOLD HOMOLOG, MITOCHONDRIAL"/>
    <property type="match status" value="1"/>
</dbReference>
<dbReference type="InParanoid" id="A0A420WEV0"/>
<comment type="caution">
    <text evidence="3">The sequence shown here is derived from an EMBL/GenBank/DDBJ whole genome shotgun (WGS) entry which is preliminary data.</text>
</comment>
<sequence length="206" mass="22834">MIHLAHFCCNTQLGAMFIQTEDTPNPATLKFLPGRDVVGEGGRVLEFTRGEDVSRAPLAEMLFMIPDVERVFFGTDYVSVTRSEDVQWKHLKPAVLGAIMDFYVAGGVPLLDQLQSGEVEDRVYEGVTLEIVEQIKELIELRVRPAVAQDGGDIVFKHFDEDDGSVYLEMRGACAGCPSSTMTLKSGIENLLKHYVPEVTRVEQAV</sequence>
<dbReference type="InterPro" id="IPR036498">
    <property type="entry name" value="Nfu/NifU_N_sf"/>
</dbReference>
<protein>
    <submittedName>
        <fullName evidence="3">Fe-S cluster biogenesis protein NfuA</fullName>
    </submittedName>
</protein>
<feature type="domain" description="Scaffold protein Nfu/NifU N-terminal" evidence="2">
    <location>
        <begin position="18"/>
        <end position="106"/>
    </location>
</feature>
<dbReference type="PIRSF" id="PIRSF036773">
    <property type="entry name" value="HIRIP5"/>
    <property type="match status" value="1"/>
</dbReference>
<evidence type="ECO:0000313" key="3">
    <source>
        <dbReference type="EMBL" id="RKQ69505.1"/>
    </source>
</evidence>
<gene>
    <name evidence="3" type="ORF">DES40_2306</name>
</gene>
<dbReference type="SUPFAM" id="SSF117916">
    <property type="entry name" value="Fe-S cluster assembly (FSCA) domain-like"/>
    <property type="match status" value="1"/>
</dbReference>
<dbReference type="Pfam" id="PF01106">
    <property type="entry name" value="NifU"/>
    <property type="match status" value="1"/>
</dbReference>
<accession>A0A420WEV0</accession>
<reference evidence="3 4" key="1">
    <citation type="submission" date="2018-10" db="EMBL/GenBank/DDBJ databases">
        <title>Genomic Encyclopedia of Type Strains, Phase IV (KMG-IV): sequencing the most valuable type-strain genomes for metagenomic binning, comparative biology and taxonomic classification.</title>
        <authorList>
            <person name="Goeker M."/>
        </authorList>
    </citation>
    <scope>NUCLEOTIDE SEQUENCE [LARGE SCALE GENOMIC DNA]</scope>
    <source>
        <strain evidence="3 4">DSM 22008</strain>
    </source>
</reference>
<organism evidence="3 4">
    <name type="scientific">Litorimonas taeanensis</name>
    <dbReference type="NCBI Taxonomy" id="568099"/>
    <lineage>
        <taxon>Bacteria</taxon>
        <taxon>Pseudomonadati</taxon>
        <taxon>Pseudomonadota</taxon>
        <taxon>Alphaproteobacteria</taxon>
        <taxon>Maricaulales</taxon>
        <taxon>Robiginitomaculaceae</taxon>
    </lineage>
</organism>
<dbReference type="SMART" id="SM00932">
    <property type="entry name" value="Nfu_N"/>
    <property type="match status" value="1"/>
</dbReference>
<proteinExistence type="inferred from homology"/>
<dbReference type="InterPro" id="IPR034904">
    <property type="entry name" value="FSCA_dom_sf"/>
</dbReference>
<evidence type="ECO:0000313" key="4">
    <source>
        <dbReference type="Proteomes" id="UP000282211"/>
    </source>
</evidence>
<comment type="similarity">
    <text evidence="1">Belongs to the NifU family.</text>
</comment>
<keyword evidence="4" id="KW-1185">Reference proteome</keyword>
<dbReference type="InterPro" id="IPR001075">
    <property type="entry name" value="NIF_FeS_clus_asmbl_NifU_C"/>
</dbReference>
<dbReference type="GO" id="GO:0016226">
    <property type="term" value="P:iron-sulfur cluster assembly"/>
    <property type="evidence" value="ECO:0007669"/>
    <property type="project" value="InterPro"/>
</dbReference>
<evidence type="ECO:0000256" key="1">
    <source>
        <dbReference type="ARBA" id="ARBA00006420"/>
    </source>
</evidence>
<dbReference type="InterPro" id="IPR014824">
    <property type="entry name" value="Nfu/NifU_N"/>
</dbReference>
<dbReference type="Gene3D" id="3.30.300.130">
    <property type="entry name" value="Fe-S cluster assembly (FSCA)"/>
    <property type="match status" value="1"/>
</dbReference>
<dbReference type="GO" id="GO:0005506">
    <property type="term" value="F:iron ion binding"/>
    <property type="evidence" value="ECO:0007669"/>
    <property type="project" value="InterPro"/>
</dbReference>
<dbReference type="PANTHER" id="PTHR11178">
    <property type="entry name" value="IRON-SULFUR CLUSTER SCAFFOLD PROTEIN NFU-RELATED"/>
    <property type="match status" value="1"/>
</dbReference>
<dbReference type="InterPro" id="IPR035433">
    <property type="entry name" value="NFU1-like"/>
</dbReference>
<dbReference type="Gene3D" id="3.30.1370.70">
    <property type="entry name" value="Scaffold protein Nfu/NifU, N-terminal domain"/>
    <property type="match status" value="1"/>
</dbReference>
<dbReference type="SUPFAM" id="SSF110836">
    <property type="entry name" value="Hypothetical protein SAV1430"/>
    <property type="match status" value="1"/>
</dbReference>
<dbReference type="Pfam" id="PF08712">
    <property type="entry name" value="Nfu_N"/>
    <property type="match status" value="1"/>
</dbReference>
<evidence type="ECO:0000259" key="2">
    <source>
        <dbReference type="SMART" id="SM00932"/>
    </source>
</evidence>
<dbReference type="EMBL" id="RBII01000002">
    <property type="protein sequence ID" value="RKQ69505.1"/>
    <property type="molecule type" value="Genomic_DNA"/>
</dbReference>